<dbReference type="InterPro" id="IPR001633">
    <property type="entry name" value="EAL_dom"/>
</dbReference>
<dbReference type="InterPro" id="IPR000160">
    <property type="entry name" value="GGDEF_dom"/>
</dbReference>
<proteinExistence type="predicted"/>
<evidence type="ECO:0000259" key="3">
    <source>
        <dbReference type="PROSITE" id="PS50113"/>
    </source>
</evidence>
<evidence type="ECO:0000256" key="1">
    <source>
        <dbReference type="ARBA" id="ARBA00051114"/>
    </source>
</evidence>
<evidence type="ECO:0000259" key="5">
    <source>
        <dbReference type="PROSITE" id="PS50887"/>
    </source>
</evidence>
<name>A0A2N3PNF7_9PROT</name>
<dbReference type="InterPro" id="IPR052155">
    <property type="entry name" value="Biofilm_reg_signaling"/>
</dbReference>
<dbReference type="PROSITE" id="PS50887">
    <property type="entry name" value="GGDEF"/>
    <property type="match status" value="1"/>
</dbReference>
<dbReference type="SMART" id="SM00267">
    <property type="entry name" value="GGDEF"/>
    <property type="match status" value="1"/>
</dbReference>
<comment type="catalytic activity">
    <reaction evidence="1">
        <text>3',3'-c-di-GMP + H2O = 5'-phosphoguanylyl(3'-&gt;5')guanosine + H(+)</text>
        <dbReference type="Rhea" id="RHEA:24902"/>
        <dbReference type="ChEBI" id="CHEBI:15377"/>
        <dbReference type="ChEBI" id="CHEBI:15378"/>
        <dbReference type="ChEBI" id="CHEBI:58754"/>
        <dbReference type="ChEBI" id="CHEBI:58805"/>
        <dbReference type="EC" id="3.1.4.52"/>
    </reaction>
    <physiologicalReaction direction="left-to-right" evidence="1">
        <dbReference type="Rhea" id="RHEA:24903"/>
    </physiologicalReaction>
</comment>
<dbReference type="SUPFAM" id="SSF55785">
    <property type="entry name" value="PYP-like sensor domain (PAS domain)"/>
    <property type="match status" value="3"/>
</dbReference>
<dbReference type="InterPro" id="IPR043128">
    <property type="entry name" value="Rev_trsase/Diguanyl_cyclase"/>
</dbReference>
<comment type="caution">
    <text evidence="6">The sequence shown here is derived from an EMBL/GenBank/DDBJ whole genome shotgun (WGS) entry which is preliminary data.</text>
</comment>
<dbReference type="PROSITE" id="PS50883">
    <property type="entry name" value="EAL"/>
    <property type="match status" value="1"/>
</dbReference>
<dbReference type="RefSeq" id="WP_101253267.1">
    <property type="nucleotide sequence ID" value="NZ_PIUM01000041.1"/>
</dbReference>
<dbReference type="PROSITE" id="PS50112">
    <property type="entry name" value="PAS"/>
    <property type="match status" value="1"/>
</dbReference>
<organism evidence="6 7">
    <name type="scientific">Telmatospirillum siberiense</name>
    <dbReference type="NCBI Taxonomy" id="382514"/>
    <lineage>
        <taxon>Bacteria</taxon>
        <taxon>Pseudomonadati</taxon>
        <taxon>Pseudomonadota</taxon>
        <taxon>Alphaproteobacteria</taxon>
        <taxon>Rhodospirillales</taxon>
        <taxon>Rhodospirillaceae</taxon>
        <taxon>Telmatospirillum</taxon>
    </lineage>
</organism>
<dbReference type="SUPFAM" id="SSF141868">
    <property type="entry name" value="EAL domain-like"/>
    <property type="match status" value="1"/>
</dbReference>
<dbReference type="EMBL" id="PIUM01000041">
    <property type="protein sequence ID" value="PKU21934.1"/>
    <property type="molecule type" value="Genomic_DNA"/>
</dbReference>
<accession>A0A2N3PNF7</accession>
<dbReference type="FunFam" id="3.20.20.450:FF:000001">
    <property type="entry name" value="Cyclic di-GMP phosphodiesterase yahA"/>
    <property type="match status" value="1"/>
</dbReference>
<dbReference type="CDD" id="cd01948">
    <property type="entry name" value="EAL"/>
    <property type="match status" value="1"/>
</dbReference>
<dbReference type="InterPro" id="IPR035919">
    <property type="entry name" value="EAL_sf"/>
</dbReference>
<feature type="domain" description="PAC" evidence="3">
    <location>
        <begin position="294"/>
        <end position="346"/>
    </location>
</feature>
<dbReference type="PROSITE" id="PS50113">
    <property type="entry name" value="PAC"/>
    <property type="match status" value="1"/>
</dbReference>
<dbReference type="Gene3D" id="3.30.70.270">
    <property type="match status" value="1"/>
</dbReference>
<dbReference type="CDD" id="cd00130">
    <property type="entry name" value="PAS"/>
    <property type="match status" value="2"/>
</dbReference>
<protein>
    <submittedName>
        <fullName evidence="6">Diguanylate cyclase</fullName>
    </submittedName>
</protein>
<reference evidence="7" key="1">
    <citation type="submission" date="2017-12" db="EMBL/GenBank/DDBJ databases">
        <title>Draft genome sequence of Telmatospirillum siberiense 26-4b1T, an acidotolerant peatland alphaproteobacterium potentially involved in sulfur cycling.</title>
        <authorList>
            <person name="Hausmann B."/>
            <person name="Pjevac P."/>
            <person name="Schreck K."/>
            <person name="Herbold C.W."/>
            <person name="Daims H."/>
            <person name="Wagner M."/>
            <person name="Pester M."/>
            <person name="Loy A."/>
        </authorList>
    </citation>
    <scope>NUCLEOTIDE SEQUENCE [LARGE SCALE GENOMIC DNA]</scope>
    <source>
        <strain evidence="7">26-4b1</strain>
    </source>
</reference>
<dbReference type="InterPro" id="IPR029787">
    <property type="entry name" value="Nucleotide_cyclase"/>
</dbReference>
<dbReference type="NCBIfam" id="TIGR00254">
    <property type="entry name" value="GGDEF"/>
    <property type="match status" value="1"/>
</dbReference>
<dbReference type="Pfam" id="PF13426">
    <property type="entry name" value="PAS_9"/>
    <property type="match status" value="2"/>
</dbReference>
<sequence length="779" mass="86176">MPDFICVSRHGRIDYISPMGARLLGVTDSSILIGRSLADFLHADHRSLLDAGTAVTDGLCQPLVLLGEGGRGIHVMAAIQRIADESGDALLLRARILPPDRPFAPEGEVTASVDLMAVCLMKSADGRIDAVTPQGVQLLGAANMADVVGRPLSAFLPKETIASILSLAEGTSAAGYSVTTKVFRLDGQDRDVAMSVMPFGDGPHHFLIEMRSRYENRLMDEKLRLAETVFAATVEAIVILDSDFRIVAVNPAFSAITGFSAEEVVGTLPVFFDLATDPDMLTSVLATIGRTGRWDQEQWSRRKSGEEFAKRLSIVGVADGDGDIRQYVALFADVTQRKHDEERIRYQANYDSLTGLPNRSLFMDRLCQALHLAERAGQRVGLMYIDLDGFKLINDTLGHEVGDELLKEAAKRLLFCVRHGDTVARLGGDEFTIIMPNLGEIRYAPVIAQRMIEALEQPFHLENREAFISASIGITMFPDDAVDANTLLKNADAAMYRAKEQGKANYQFFTADINAEVSERMIIKNGLSKALEREEFTVYYQPKCDLATGRLTGVEALLRWRNMELGAVSPVKFIPVMEETGLIGTVGEWVLEMACQQYRIWRDAGHPHMRVAVNLSVRQLRQPNLARSVEEALRRAGIEASGIELEITESMIMRDTENAIDVLRTLSEMGIHLAMDDFGTGYSSLSYLKKFPVHTIKIDRSFINDIATDPDDQEIIRTIISMGHSLRRKVVAEGVETEEQRILLRKLRCDEMQGYLLSPPVPAAEIDRLLASLRPGPEA</sequence>
<dbReference type="Proteomes" id="UP000233293">
    <property type="component" value="Unassembled WGS sequence"/>
</dbReference>
<dbReference type="PANTHER" id="PTHR44757">
    <property type="entry name" value="DIGUANYLATE CYCLASE DGCP"/>
    <property type="match status" value="1"/>
</dbReference>
<dbReference type="GO" id="GO:0071111">
    <property type="term" value="F:cyclic-guanylate-specific phosphodiesterase activity"/>
    <property type="evidence" value="ECO:0007669"/>
    <property type="project" value="UniProtKB-EC"/>
</dbReference>
<dbReference type="Gene3D" id="3.30.450.20">
    <property type="entry name" value="PAS domain"/>
    <property type="match status" value="2"/>
</dbReference>
<dbReference type="CDD" id="cd01949">
    <property type="entry name" value="GGDEF"/>
    <property type="match status" value="1"/>
</dbReference>
<dbReference type="Pfam" id="PF00990">
    <property type="entry name" value="GGDEF"/>
    <property type="match status" value="1"/>
</dbReference>
<dbReference type="Gene3D" id="3.20.20.450">
    <property type="entry name" value="EAL domain"/>
    <property type="match status" value="1"/>
</dbReference>
<dbReference type="PANTHER" id="PTHR44757:SF2">
    <property type="entry name" value="BIOFILM ARCHITECTURE MAINTENANCE PROTEIN MBAA"/>
    <property type="match status" value="1"/>
</dbReference>
<dbReference type="Pfam" id="PF00563">
    <property type="entry name" value="EAL"/>
    <property type="match status" value="1"/>
</dbReference>
<evidence type="ECO:0000313" key="6">
    <source>
        <dbReference type="EMBL" id="PKU21934.1"/>
    </source>
</evidence>
<dbReference type="SMART" id="SM00091">
    <property type="entry name" value="PAS"/>
    <property type="match status" value="2"/>
</dbReference>
<evidence type="ECO:0000313" key="7">
    <source>
        <dbReference type="Proteomes" id="UP000233293"/>
    </source>
</evidence>
<evidence type="ECO:0000259" key="2">
    <source>
        <dbReference type="PROSITE" id="PS50112"/>
    </source>
</evidence>
<dbReference type="NCBIfam" id="TIGR00229">
    <property type="entry name" value="sensory_box"/>
    <property type="match status" value="1"/>
</dbReference>
<dbReference type="AlphaFoldDB" id="A0A2N3PNF7"/>
<feature type="domain" description="PAS" evidence="2">
    <location>
        <begin position="222"/>
        <end position="266"/>
    </location>
</feature>
<dbReference type="FunFam" id="3.30.70.270:FF:000001">
    <property type="entry name" value="Diguanylate cyclase domain protein"/>
    <property type="match status" value="1"/>
</dbReference>
<dbReference type="GO" id="GO:0071732">
    <property type="term" value="P:cellular response to nitric oxide"/>
    <property type="evidence" value="ECO:0007669"/>
    <property type="project" value="UniProtKB-ARBA"/>
</dbReference>
<feature type="domain" description="EAL" evidence="4">
    <location>
        <begin position="520"/>
        <end position="774"/>
    </location>
</feature>
<dbReference type="InterPro" id="IPR000014">
    <property type="entry name" value="PAS"/>
</dbReference>
<evidence type="ECO:0000259" key="4">
    <source>
        <dbReference type="PROSITE" id="PS50883"/>
    </source>
</evidence>
<gene>
    <name evidence="6" type="ORF">CWS72_24420</name>
</gene>
<dbReference type="InterPro" id="IPR035965">
    <property type="entry name" value="PAS-like_dom_sf"/>
</dbReference>
<dbReference type="InterPro" id="IPR000700">
    <property type="entry name" value="PAS-assoc_C"/>
</dbReference>
<feature type="domain" description="GGDEF" evidence="5">
    <location>
        <begin position="378"/>
        <end position="511"/>
    </location>
</feature>
<keyword evidence="7" id="KW-1185">Reference proteome</keyword>
<dbReference type="OrthoDB" id="7251575at2"/>
<dbReference type="SMART" id="SM00052">
    <property type="entry name" value="EAL"/>
    <property type="match status" value="1"/>
</dbReference>
<dbReference type="SUPFAM" id="SSF55073">
    <property type="entry name" value="Nucleotide cyclase"/>
    <property type="match status" value="1"/>
</dbReference>